<sequence>MEVSGRMIKWAVELSEYDIQYAPRPAIKAQIQADFIAEGVTLETALEGVWEVYVDGAASKHGAGAGVVVRTPTGVVHEIAIRFRALKTNNAAEYEAILAGMAAANDLGARTIRVLSDSSLAVNQLNGAFDAKEDALAHYMERVKQRSTAFEAVTYVQIPREENMHADALSKLATTTNFKSTRLVTVQKEEEEANQEAAVNTTQIAEDDWRAPIIRFLQDGTVPEDAKEAWTLRQKAARCMMIGLDLYRRSYSGAYLKCIGNDEAHNMVRELHEGMCAMHAGARNMERTILLHGYYWPRVKKDTKKYVDECNKCQLHARQHHLPSTEFQGNLSAWPFAQWGVDLLGPFPTAKGKRKYIIVAVDYFTKWIEAESLASITAHQVTRFLKSNILARYGVPSAFIFDHGKQFDCAEVIDFCDQVGAIARFASVAYPQANGQAEAANKSILHSLHTRLDEAKGNWADELNTVLWAHRTTYKAATGETPFALTYGTDAVIPIEVTFPTYRVTAYNKADNNEARLLDLELAQERRELAAIKLAATKAQVAKYYNAKLVPHKLALGDQVLRRNFHPDPKHGKLASTWEGPYLIREVVGANTFKLSELGGNKIPRTWNAQNLRKYHCSS</sequence>
<dbReference type="Proteomes" id="UP001497516">
    <property type="component" value="Chromosome 3"/>
</dbReference>
<dbReference type="SUPFAM" id="SSF53098">
    <property type="entry name" value="Ribonuclease H-like"/>
    <property type="match status" value="2"/>
</dbReference>
<dbReference type="EMBL" id="OZ034816">
    <property type="protein sequence ID" value="CAL1375068.1"/>
    <property type="molecule type" value="Genomic_DNA"/>
</dbReference>
<name>A0AAV2DM61_9ROSI</name>
<keyword evidence="4" id="KW-1185">Reference proteome</keyword>
<dbReference type="Gene3D" id="1.10.340.70">
    <property type="match status" value="1"/>
</dbReference>
<dbReference type="PANTHER" id="PTHR48475">
    <property type="entry name" value="RIBONUCLEASE H"/>
    <property type="match status" value="1"/>
</dbReference>
<dbReference type="InterPro" id="IPR001584">
    <property type="entry name" value="Integrase_cat-core"/>
</dbReference>
<dbReference type="InterPro" id="IPR002156">
    <property type="entry name" value="RNaseH_domain"/>
</dbReference>
<protein>
    <submittedName>
        <fullName evidence="3">Uncharacterized protein</fullName>
    </submittedName>
</protein>
<dbReference type="GO" id="GO:0003676">
    <property type="term" value="F:nucleic acid binding"/>
    <property type="evidence" value="ECO:0007669"/>
    <property type="project" value="InterPro"/>
</dbReference>
<evidence type="ECO:0000313" key="4">
    <source>
        <dbReference type="Proteomes" id="UP001497516"/>
    </source>
</evidence>
<organism evidence="3 4">
    <name type="scientific">Linum trigynum</name>
    <dbReference type="NCBI Taxonomy" id="586398"/>
    <lineage>
        <taxon>Eukaryota</taxon>
        <taxon>Viridiplantae</taxon>
        <taxon>Streptophyta</taxon>
        <taxon>Embryophyta</taxon>
        <taxon>Tracheophyta</taxon>
        <taxon>Spermatophyta</taxon>
        <taxon>Magnoliopsida</taxon>
        <taxon>eudicotyledons</taxon>
        <taxon>Gunneridae</taxon>
        <taxon>Pentapetalae</taxon>
        <taxon>rosids</taxon>
        <taxon>fabids</taxon>
        <taxon>Malpighiales</taxon>
        <taxon>Linaceae</taxon>
        <taxon>Linum</taxon>
    </lineage>
</organism>
<dbReference type="Pfam" id="PF13456">
    <property type="entry name" value="RVT_3"/>
    <property type="match status" value="1"/>
</dbReference>
<dbReference type="PROSITE" id="PS50879">
    <property type="entry name" value="RNASE_H_1"/>
    <property type="match status" value="1"/>
</dbReference>
<dbReference type="AlphaFoldDB" id="A0AAV2DM61"/>
<dbReference type="GO" id="GO:0015074">
    <property type="term" value="P:DNA integration"/>
    <property type="evidence" value="ECO:0007669"/>
    <property type="project" value="InterPro"/>
</dbReference>
<accession>A0AAV2DM61</accession>
<reference evidence="3 4" key="1">
    <citation type="submission" date="2024-04" db="EMBL/GenBank/DDBJ databases">
        <authorList>
            <person name="Fracassetti M."/>
        </authorList>
    </citation>
    <scope>NUCLEOTIDE SEQUENCE [LARGE SCALE GENOMIC DNA]</scope>
</reference>
<dbReference type="GO" id="GO:0004523">
    <property type="term" value="F:RNA-DNA hybrid ribonuclease activity"/>
    <property type="evidence" value="ECO:0007669"/>
    <property type="project" value="InterPro"/>
</dbReference>
<dbReference type="InterPro" id="IPR012337">
    <property type="entry name" value="RNaseH-like_sf"/>
</dbReference>
<dbReference type="InterPro" id="IPR036397">
    <property type="entry name" value="RNaseH_sf"/>
</dbReference>
<feature type="domain" description="Integrase catalytic" evidence="2">
    <location>
        <begin position="331"/>
        <end position="490"/>
    </location>
</feature>
<evidence type="ECO:0000313" key="3">
    <source>
        <dbReference type="EMBL" id="CAL1375068.1"/>
    </source>
</evidence>
<dbReference type="PANTHER" id="PTHR48475:SF2">
    <property type="entry name" value="RIBONUCLEASE H"/>
    <property type="match status" value="1"/>
</dbReference>
<proteinExistence type="predicted"/>
<evidence type="ECO:0000259" key="2">
    <source>
        <dbReference type="PROSITE" id="PS50994"/>
    </source>
</evidence>
<dbReference type="Pfam" id="PF17921">
    <property type="entry name" value="Integrase_H2C2"/>
    <property type="match status" value="1"/>
</dbReference>
<dbReference type="InterPro" id="IPR041588">
    <property type="entry name" value="Integrase_H2C2"/>
</dbReference>
<dbReference type="Pfam" id="PF00665">
    <property type="entry name" value="rve"/>
    <property type="match status" value="1"/>
</dbReference>
<feature type="domain" description="RNase H type-1" evidence="1">
    <location>
        <begin position="46"/>
        <end position="175"/>
    </location>
</feature>
<dbReference type="PROSITE" id="PS50994">
    <property type="entry name" value="INTEGRASE"/>
    <property type="match status" value="1"/>
</dbReference>
<dbReference type="CDD" id="cd09279">
    <property type="entry name" value="RNase_HI_like"/>
    <property type="match status" value="1"/>
</dbReference>
<gene>
    <name evidence="3" type="ORF">LTRI10_LOCUS16890</name>
</gene>
<evidence type="ECO:0000259" key="1">
    <source>
        <dbReference type="PROSITE" id="PS50879"/>
    </source>
</evidence>
<dbReference type="Gene3D" id="3.30.420.10">
    <property type="entry name" value="Ribonuclease H-like superfamily/Ribonuclease H"/>
    <property type="match status" value="2"/>
</dbReference>